<dbReference type="Gene3D" id="3.30.530.20">
    <property type="match status" value="1"/>
</dbReference>
<dbReference type="SUPFAM" id="SSF55961">
    <property type="entry name" value="Bet v1-like"/>
    <property type="match status" value="1"/>
</dbReference>
<dbReference type="EMBL" id="CP000384">
    <property type="protein sequence ID" value="ABG08930.1"/>
    <property type="molecule type" value="Genomic_DNA"/>
</dbReference>
<name>A0A5Q5BKT7_MYCSS</name>
<proteinExistence type="predicted"/>
<dbReference type="Pfam" id="PF10604">
    <property type="entry name" value="Polyketide_cyc2"/>
    <property type="match status" value="1"/>
</dbReference>
<dbReference type="AlphaFoldDB" id="A0A5Q5BKT7"/>
<evidence type="ECO:0008006" key="2">
    <source>
        <dbReference type="Google" id="ProtNLM"/>
    </source>
</evidence>
<gene>
    <name evidence="1" type="ordered locus">Mmcs_2823</name>
</gene>
<dbReference type="KEGG" id="mmc:Mmcs_2823"/>
<organism evidence="1">
    <name type="scientific">Mycobacterium sp. (strain MCS)</name>
    <dbReference type="NCBI Taxonomy" id="164756"/>
    <lineage>
        <taxon>Bacteria</taxon>
        <taxon>Bacillati</taxon>
        <taxon>Actinomycetota</taxon>
        <taxon>Actinomycetes</taxon>
        <taxon>Mycobacteriales</taxon>
        <taxon>Mycobacteriaceae</taxon>
        <taxon>Mycobacterium</taxon>
    </lineage>
</organism>
<dbReference type="InterPro" id="IPR019587">
    <property type="entry name" value="Polyketide_cyclase/dehydratase"/>
</dbReference>
<dbReference type="InterPro" id="IPR023393">
    <property type="entry name" value="START-like_dom_sf"/>
</dbReference>
<sequence>MGNKLRSVEGSSPCSAPAETVWEVWTDPSAWPGDVIEMGTVDGDFAVGARVGVKVKGGVKTYSTLTRVERPAIWTSETTFPGLKFTYEHTIENHGAGTLLTERVIMSGVLASVAHRLLRSRLEETFTAVTGYIGRLAEARLPR</sequence>
<accession>A0A5Q5BKT7</accession>
<evidence type="ECO:0000313" key="1">
    <source>
        <dbReference type="EMBL" id="ABG08930.1"/>
    </source>
</evidence>
<reference evidence="1" key="1">
    <citation type="submission" date="2006-06" db="EMBL/GenBank/DDBJ databases">
        <title>Complete sequence of chromosome of Mycobacterium sp. MCS.</title>
        <authorList>
            <consortium name="US DOE Joint Genome Institute"/>
            <person name="Copeland A."/>
            <person name="Lucas S."/>
            <person name="Lapidus A."/>
            <person name="Barry K."/>
            <person name="Detter J.C."/>
            <person name="Glavina del Rio T."/>
            <person name="Hammon N."/>
            <person name="Israni S."/>
            <person name="Dalin E."/>
            <person name="Tice H."/>
            <person name="Pitluck S."/>
            <person name="Martinez M."/>
            <person name="Schmutz J."/>
            <person name="Larimer F."/>
            <person name="Land M."/>
            <person name="Hauser L."/>
            <person name="Kyrpides N."/>
            <person name="Kim E."/>
            <person name="Miller C.D."/>
            <person name="Hughes J.E."/>
            <person name="Anderson A.J."/>
            <person name="Sims R.C."/>
            <person name="Richardson P."/>
        </authorList>
    </citation>
    <scope>NUCLEOTIDE SEQUENCE [LARGE SCALE GENOMIC DNA]</scope>
    <source>
        <strain evidence="1">MCS</strain>
    </source>
</reference>
<protein>
    <recommendedName>
        <fullName evidence="2">SRPBCC family protein</fullName>
    </recommendedName>
</protein>